<dbReference type="EMBL" id="AVOT02091408">
    <property type="protein sequence ID" value="MBW0573110.1"/>
    <property type="molecule type" value="Genomic_DNA"/>
</dbReference>
<sequence>MEDLGPFRYALQIRITQNNTGIQLVQDKLIAQILSEFKIEWPLPSSWKNFRNDKGIPLSNPPFSYRRVIGLLQYLVQCTRPDLAFSTSFLSQFVENPLDIHFNAAMHTLKYLDCTKNFTLNLGLNMLNHEPNQIIRFSDSYWGGSV</sequence>
<dbReference type="AlphaFoldDB" id="A0A9Q3PTX1"/>
<dbReference type="PANTHER" id="PTHR11439:SF463">
    <property type="entry name" value="REVERSE TRANSCRIPTASE TY1_COPIA-TYPE DOMAIN-CONTAINING PROTEIN"/>
    <property type="match status" value="1"/>
</dbReference>
<accession>A0A9Q3PTX1</accession>
<reference evidence="1" key="1">
    <citation type="submission" date="2021-03" db="EMBL/GenBank/DDBJ databases">
        <title>Draft genome sequence of rust myrtle Austropuccinia psidii MF-1, a brazilian biotype.</title>
        <authorList>
            <person name="Quecine M.C."/>
            <person name="Pachon D.M.R."/>
            <person name="Bonatelli M.L."/>
            <person name="Correr F.H."/>
            <person name="Franceschini L.M."/>
            <person name="Leite T.F."/>
            <person name="Margarido G.R.A."/>
            <person name="Almeida C.A."/>
            <person name="Ferrarezi J.A."/>
            <person name="Labate C.A."/>
        </authorList>
    </citation>
    <scope>NUCLEOTIDE SEQUENCE</scope>
    <source>
        <strain evidence="1">MF-1</strain>
    </source>
</reference>
<dbReference type="OrthoDB" id="2517509at2759"/>
<proteinExistence type="predicted"/>
<dbReference type="PANTHER" id="PTHR11439">
    <property type="entry name" value="GAG-POL-RELATED RETROTRANSPOSON"/>
    <property type="match status" value="1"/>
</dbReference>
<name>A0A9Q3PTX1_9BASI</name>
<evidence type="ECO:0000313" key="2">
    <source>
        <dbReference type="Proteomes" id="UP000765509"/>
    </source>
</evidence>
<evidence type="ECO:0000313" key="1">
    <source>
        <dbReference type="EMBL" id="MBW0573110.1"/>
    </source>
</evidence>
<comment type="caution">
    <text evidence="1">The sequence shown here is derived from an EMBL/GenBank/DDBJ whole genome shotgun (WGS) entry which is preliminary data.</text>
</comment>
<gene>
    <name evidence="1" type="ORF">O181_112825</name>
</gene>
<keyword evidence="2" id="KW-1185">Reference proteome</keyword>
<organism evidence="1 2">
    <name type="scientific">Austropuccinia psidii MF-1</name>
    <dbReference type="NCBI Taxonomy" id="1389203"/>
    <lineage>
        <taxon>Eukaryota</taxon>
        <taxon>Fungi</taxon>
        <taxon>Dikarya</taxon>
        <taxon>Basidiomycota</taxon>
        <taxon>Pucciniomycotina</taxon>
        <taxon>Pucciniomycetes</taxon>
        <taxon>Pucciniales</taxon>
        <taxon>Sphaerophragmiaceae</taxon>
        <taxon>Austropuccinia</taxon>
    </lineage>
</organism>
<protein>
    <recommendedName>
        <fullName evidence="3">Reverse transcriptase Ty1/copia-type domain-containing protein</fullName>
    </recommendedName>
</protein>
<dbReference type="Proteomes" id="UP000765509">
    <property type="component" value="Unassembled WGS sequence"/>
</dbReference>
<evidence type="ECO:0008006" key="3">
    <source>
        <dbReference type="Google" id="ProtNLM"/>
    </source>
</evidence>